<accession>A0A1M6Z2T5</accession>
<dbReference type="OrthoDB" id="664780at2"/>
<dbReference type="STRING" id="1419482.SAMN05444266_102588"/>
<organism evidence="1 2">
    <name type="scientific">Chitinophaga jiangningensis</name>
    <dbReference type="NCBI Taxonomy" id="1419482"/>
    <lineage>
        <taxon>Bacteria</taxon>
        <taxon>Pseudomonadati</taxon>
        <taxon>Bacteroidota</taxon>
        <taxon>Chitinophagia</taxon>
        <taxon>Chitinophagales</taxon>
        <taxon>Chitinophagaceae</taxon>
        <taxon>Chitinophaga</taxon>
    </lineage>
</organism>
<protein>
    <recommendedName>
        <fullName evidence="3">Response regulatory domain-containing protein</fullName>
    </recommendedName>
</protein>
<keyword evidence="2" id="KW-1185">Reference proteome</keyword>
<dbReference type="RefSeq" id="WP_073079444.1">
    <property type="nucleotide sequence ID" value="NZ_FRBL01000002.1"/>
</dbReference>
<evidence type="ECO:0000313" key="1">
    <source>
        <dbReference type="EMBL" id="SHL24685.1"/>
    </source>
</evidence>
<name>A0A1M6Z2T5_9BACT</name>
<gene>
    <name evidence="1" type="ORF">SAMN05444266_102588</name>
</gene>
<evidence type="ECO:0008006" key="3">
    <source>
        <dbReference type="Google" id="ProtNLM"/>
    </source>
</evidence>
<proteinExistence type="predicted"/>
<dbReference type="EMBL" id="FRBL01000002">
    <property type="protein sequence ID" value="SHL24685.1"/>
    <property type="molecule type" value="Genomic_DNA"/>
</dbReference>
<dbReference type="AlphaFoldDB" id="A0A1M6Z2T5"/>
<sequence>MEITCLLIDADQDRRVQYYYALDLLGNCKACICFADMNQGLEYLQQHPDFRPEYVFVNVNDSFHARQSFSTAVQVLPGMTYVSIVFSQYDEVYFTYDEYRVFNLISRLKVRLQQVMAPRRKPLAHAG</sequence>
<evidence type="ECO:0000313" key="2">
    <source>
        <dbReference type="Proteomes" id="UP000184420"/>
    </source>
</evidence>
<reference evidence="1 2" key="1">
    <citation type="submission" date="2016-11" db="EMBL/GenBank/DDBJ databases">
        <authorList>
            <person name="Jaros S."/>
            <person name="Januszkiewicz K."/>
            <person name="Wedrychowicz H."/>
        </authorList>
    </citation>
    <scope>NUCLEOTIDE SEQUENCE [LARGE SCALE GENOMIC DNA]</scope>
    <source>
        <strain evidence="1 2">DSM 27406</strain>
    </source>
</reference>
<dbReference type="Proteomes" id="UP000184420">
    <property type="component" value="Unassembled WGS sequence"/>
</dbReference>